<evidence type="ECO:0000256" key="3">
    <source>
        <dbReference type="ARBA" id="ARBA00022525"/>
    </source>
</evidence>
<gene>
    <name evidence="7" type="ORF">Plil01_000798300</name>
</gene>
<evidence type="ECO:0000313" key="8">
    <source>
        <dbReference type="Proteomes" id="UP001165083"/>
    </source>
</evidence>
<keyword evidence="4" id="KW-0928">Hypersensitive response elicitation</keyword>
<evidence type="ECO:0000256" key="4">
    <source>
        <dbReference type="ARBA" id="ARBA00022978"/>
    </source>
</evidence>
<protein>
    <submittedName>
        <fullName evidence="7">Unnamed protein product</fullName>
    </submittedName>
</protein>
<reference evidence="7" key="1">
    <citation type="submission" date="2023-04" db="EMBL/GenBank/DDBJ databases">
        <title>Phytophthora lilii NBRC 32176.</title>
        <authorList>
            <person name="Ichikawa N."/>
            <person name="Sato H."/>
            <person name="Tonouchi N."/>
        </authorList>
    </citation>
    <scope>NUCLEOTIDE SEQUENCE</scope>
    <source>
        <strain evidence="7">NBRC 32176</strain>
    </source>
</reference>
<dbReference type="SMART" id="SM01187">
    <property type="entry name" value="Elicitin"/>
    <property type="match status" value="2"/>
</dbReference>
<dbReference type="Proteomes" id="UP001165083">
    <property type="component" value="Unassembled WGS sequence"/>
</dbReference>
<sequence>MKTGAFVAAAATALIVITAPTLVTAAECSTLTLVVTFLPLLTDANTCASNTGYTLYPFTGLPTADELTLICADTTCTKVLAEAVALDLPDCTVTYDGVAYNVKDEITLYATACGVARNHHVPLLEMKSIAFAAAVAAVLGCFAAAEECASTTLSFALLPLESQSGLCAADSGYKLYPFTGMPSLEQVKAMCKSDACNKLLDEARDSEMPECDITVNGTAYNIHESIELMFAGCKVIDVNKLSA</sequence>
<feature type="signal peptide" evidence="6">
    <location>
        <begin position="1"/>
        <end position="25"/>
    </location>
</feature>
<dbReference type="InterPro" id="IPR036470">
    <property type="entry name" value="Elicitin_sf"/>
</dbReference>
<name>A0A9W6TV25_9STRA</name>
<organism evidence="7 8">
    <name type="scientific">Phytophthora lilii</name>
    <dbReference type="NCBI Taxonomy" id="2077276"/>
    <lineage>
        <taxon>Eukaryota</taxon>
        <taxon>Sar</taxon>
        <taxon>Stramenopiles</taxon>
        <taxon>Oomycota</taxon>
        <taxon>Peronosporomycetes</taxon>
        <taxon>Peronosporales</taxon>
        <taxon>Peronosporaceae</taxon>
        <taxon>Phytophthora</taxon>
    </lineage>
</organism>
<comment type="caution">
    <text evidence="7">The sequence shown here is derived from an EMBL/GenBank/DDBJ whole genome shotgun (WGS) entry which is preliminary data.</text>
</comment>
<feature type="chain" id="PRO_5040873066" evidence="6">
    <location>
        <begin position="26"/>
        <end position="243"/>
    </location>
</feature>
<proteinExistence type="inferred from homology"/>
<dbReference type="OrthoDB" id="106139at2759"/>
<keyword evidence="5" id="KW-1015">Disulfide bond</keyword>
<dbReference type="Pfam" id="PF00964">
    <property type="entry name" value="Elicitin"/>
    <property type="match status" value="2"/>
</dbReference>
<evidence type="ECO:0000256" key="1">
    <source>
        <dbReference type="ARBA" id="ARBA00004613"/>
    </source>
</evidence>
<evidence type="ECO:0000256" key="2">
    <source>
        <dbReference type="ARBA" id="ARBA00009544"/>
    </source>
</evidence>
<dbReference type="GO" id="GO:0052040">
    <property type="term" value="P:symbiont-mediated perturbation of host programmed cell death"/>
    <property type="evidence" value="ECO:0007669"/>
    <property type="project" value="UniProtKB-KW"/>
</dbReference>
<dbReference type="AlphaFoldDB" id="A0A9W6TV25"/>
<evidence type="ECO:0000313" key="7">
    <source>
        <dbReference type="EMBL" id="GMF20538.1"/>
    </source>
</evidence>
<evidence type="ECO:0000256" key="6">
    <source>
        <dbReference type="SAM" id="SignalP"/>
    </source>
</evidence>
<keyword evidence="6" id="KW-0732">Signal</keyword>
<comment type="subcellular location">
    <subcellularLocation>
        <location evidence="1">Secreted</location>
    </subcellularLocation>
</comment>
<comment type="similarity">
    <text evidence="2">Belongs to the elicitin family.</text>
</comment>
<evidence type="ECO:0000256" key="5">
    <source>
        <dbReference type="ARBA" id="ARBA00023157"/>
    </source>
</evidence>
<dbReference type="InterPro" id="IPR002200">
    <property type="entry name" value="Elicitin"/>
</dbReference>
<dbReference type="Gene3D" id="1.10.239.10">
    <property type="entry name" value="Elicitin domain"/>
    <property type="match status" value="2"/>
</dbReference>
<keyword evidence="3" id="KW-0964">Secreted</keyword>
<dbReference type="GO" id="GO:0005576">
    <property type="term" value="C:extracellular region"/>
    <property type="evidence" value="ECO:0007669"/>
    <property type="project" value="UniProtKB-SubCell"/>
</dbReference>
<accession>A0A9W6TV25</accession>
<keyword evidence="8" id="KW-1185">Reference proteome</keyword>
<dbReference type="EMBL" id="BSXW01000379">
    <property type="protein sequence ID" value="GMF20538.1"/>
    <property type="molecule type" value="Genomic_DNA"/>
</dbReference>
<dbReference type="SUPFAM" id="SSF48647">
    <property type="entry name" value="Fungal elicitin"/>
    <property type="match status" value="2"/>
</dbReference>
<dbReference type="PRINTS" id="PR00948">
    <property type="entry name" value="ELICITIN"/>
</dbReference>